<feature type="domain" description="HTH arsR-type" evidence="1">
    <location>
        <begin position="1"/>
        <end position="87"/>
    </location>
</feature>
<dbReference type="EMBL" id="JADIXZ010000001">
    <property type="protein sequence ID" value="MBK6299984.1"/>
    <property type="molecule type" value="Genomic_DNA"/>
</dbReference>
<protein>
    <submittedName>
        <fullName evidence="3">Winged helix-turn-helix transcriptional regulator</fullName>
    </submittedName>
</protein>
<dbReference type="GO" id="GO:0003700">
    <property type="term" value="F:DNA-binding transcription factor activity"/>
    <property type="evidence" value="ECO:0007669"/>
    <property type="project" value="InterPro"/>
</dbReference>
<dbReference type="Proteomes" id="UP000886632">
    <property type="component" value="Unassembled WGS sequence"/>
</dbReference>
<dbReference type="InterPro" id="IPR036388">
    <property type="entry name" value="WH-like_DNA-bd_sf"/>
</dbReference>
<sequence>MAPIFRSDGQARLLAELLLTGDELSLTDLAERIDVAYATVHRETQRLLDAGILRERQVGRSRLISANPDSPVVDPLRQILLVTTGPSVLLSEALRPIEGITSALIYGSFAARMTGVPGPPPQDVDLMVVGSPDVDAVHDACDAVQDRIGRPVNATILRPDEARSRTAFVAQVATSPTVLLLGELPW</sequence>
<dbReference type="InterPro" id="IPR011991">
    <property type="entry name" value="ArsR-like_HTH"/>
</dbReference>
<dbReference type="PROSITE" id="PS50987">
    <property type="entry name" value="HTH_ARSR_2"/>
    <property type="match status" value="1"/>
</dbReference>
<name>A0A935ILC0_9MICO</name>
<comment type="caution">
    <text evidence="3">The sequence shown here is derived from an EMBL/GenBank/DDBJ whole genome shotgun (WGS) entry which is preliminary data.</text>
</comment>
<evidence type="ECO:0000313" key="3">
    <source>
        <dbReference type="EMBL" id="MBK7273410.1"/>
    </source>
</evidence>
<dbReference type="Pfam" id="PF09339">
    <property type="entry name" value="HTH_IclR"/>
    <property type="match status" value="1"/>
</dbReference>
<evidence type="ECO:0000313" key="4">
    <source>
        <dbReference type="EMBL" id="MBL0005491.1"/>
    </source>
</evidence>
<dbReference type="Proteomes" id="UP000726105">
    <property type="component" value="Unassembled WGS sequence"/>
</dbReference>
<gene>
    <name evidence="2" type="ORF">IPF40_02640</name>
    <name evidence="3" type="ORF">IPI13_09665</name>
    <name evidence="4" type="ORF">IPP00_16490</name>
</gene>
<evidence type="ECO:0000313" key="2">
    <source>
        <dbReference type="EMBL" id="MBK6299984.1"/>
    </source>
</evidence>
<dbReference type="Gene3D" id="1.10.10.10">
    <property type="entry name" value="Winged helix-like DNA-binding domain superfamily/Winged helix DNA-binding domain"/>
    <property type="match status" value="1"/>
</dbReference>
<dbReference type="InterPro" id="IPR036390">
    <property type="entry name" value="WH_DNA-bd_sf"/>
</dbReference>
<dbReference type="AlphaFoldDB" id="A0A935ILC0"/>
<dbReference type="EMBL" id="JADJIB010000003">
    <property type="protein sequence ID" value="MBK7273410.1"/>
    <property type="molecule type" value="Genomic_DNA"/>
</dbReference>
<proteinExistence type="predicted"/>
<dbReference type="GO" id="GO:0003677">
    <property type="term" value="F:DNA binding"/>
    <property type="evidence" value="ECO:0007669"/>
    <property type="project" value="InterPro"/>
</dbReference>
<dbReference type="SUPFAM" id="SSF46785">
    <property type="entry name" value="Winged helix' DNA-binding domain"/>
    <property type="match status" value="1"/>
</dbReference>
<dbReference type="EMBL" id="JADKGK010000027">
    <property type="protein sequence ID" value="MBL0005491.1"/>
    <property type="molecule type" value="Genomic_DNA"/>
</dbReference>
<accession>A0A935ILC0</accession>
<dbReference type="InterPro" id="IPR005471">
    <property type="entry name" value="Tscrpt_reg_IclR_N"/>
</dbReference>
<evidence type="ECO:0000259" key="1">
    <source>
        <dbReference type="PROSITE" id="PS50987"/>
    </source>
</evidence>
<dbReference type="CDD" id="cd00090">
    <property type="entry name" value="HTH_ARSR"/>
    <property type="match status" value="1"/>
</dbReference>
<dbReference type="InterPro" id="IPR001845">
    <property type="entry name" value="HTH_ArsR_DNA-bd_dom"/>
</dbReference>
<evidence type="ECO:0000313" key="6">
    <source>
        <dbReference type="Proteomes" id="UP000726105"/>
    </source>
</evidence>
<evidence type="ECO:0000313" key="5">
    <source>
        <dbReference type="Proteomes" id="UP000718281"/>
    </source>
</evidence>
<organism evidence="3 6">
    <name type="scientific">Candidatus Phosphoribacter hodrii</name>
    <dbReference type="NCBI Taxonomy" id="2953743"/>
    <lineage>
        <taxon>Bacteria</taxon>
        <taxon>Bacillati</taxon>
        <taxon>Actinomycetota</taxon>
        <taxon>Actinomycetes</taxon>
        <taxon>Micrococcales</taxon>
        <taxon>Dermatophilaceae</taxon>
        <taxon>Candidatus Phosphoribacter</taxon>
    </lineage>
</organism>
<dbReference type="Proteomes" id="UP000718281">
    <property type="component" value="Unassembled WGS sequence"/>
</dbReference>
<reference evidence="5 6" key="1">
    <citation type="submission" date="2020-10" db="EMBL/GenBank/DDBJ databases">
        <title>Connecting structure to function with the recovery of over 1000 high-quality activated sludge metagenome-assembled genomes encoding full-length rRNA genes using long-read sequencing.</title>
        <authorList>
            <person name="Singleton C.M."/>
            <person name="Petriglieri F."/>
            <person name="Kristensen J.M."/>
            <person name="Kirkegaard R.H."/>
            <person name="Michaelsen T.Y."/>
            <person name="Andersen M.H."/>
            <person name="Karst S.M."/>
            <person name="Dueholm M.S."/>
            <person name="Nielsen P.H."/>
            <person name="Albertsen M."/>
        </authorList>
    </citation>
    <scope>NUCLEOTIDE SEQUENCE [LARGE SCALE GENOMIC DNA]</scope>
    <source>
        <strain evidence="2">AalE_18-Q3-R2-46_BAT3C.188</strain>
        <strain evidence="3">Ega_18-Q3-R5-49_MAXAC.001</strain>
        <strain evidence="4">Ribe_18-Q3-R11-54_MAXAC.001</strain>
    </source>
</reference>